<name>A0ACD3AXI7_9AGAR</name>
<proteinExistence type="predicted"/>
<sequence>MTMYSEVEDVPTASYEVLEESPASIVARTFTTLGDLEPQWLVVKSATTYRKFSKEPHDIVKEARVLQKINHPNIIRTLKVFRDTTEVALKIWEPYIPFSLAQLLSSPKLSPHIPPPPVIESISASDQLTRFEQLTKSIIAQILSALAYLHDDERRIAHRDIKPNNILLTRDGGVQLIDFGIVYKESESEADKEGDLWPEFSDHMHFEVSTGPYRAPELLFGARTYDAMTIDLWSLGATFAEFFTPLKLFNDDIDEFEDDLEPSDDDEISSPFIVPKELPYSTLKWERNTLFNGTRGEIGLAWSIFKIRGTPNDENWPSFKDLSGARSVTFMETPTVKLAPFLPNLPPDEALRGIDRAPEHLPSANPIPSPLDLLLRFLIYPPSLRLRARLALAHPWLCQGSPILLPQSEVAEDLRNHPNVSTEDSGRTLGSLLGSILS</sequence>
<evidence type="ECO:0000313" key="2">
    <source>
        <dbReference type="Proteomes" id="UP000308600"/>
    </source>
</evidence>
<organism evidence="1 2">
    <name type="scientific">Pluteus cervinus</name>
    <dbReference type="NCBI Taxonomy" id="181527"/>
    <lineage>
        <taxon>Eukaryota</taxon>
        <taxon>Fungi</taxon>
        <taxon>Dikarya</taxon>
        <taxon>Basidiomycota</taxon>
        <taxon>Agaricomycotina</taxon>
        <taxon>Agaricomycetes</taxon>
        <taxon>Agaricomycetidae</taxon>
        <taxon>Agaricales</taxon>
        <taxon>Pluteineae</taxon>
        <taxon>Pluteaceae</taxon>
        <taxon>Pluteus</taxon>
    </lineage>
</organism>
<reference evidence="1 2" key="1">
    <citation type="journal article" date="2019" name="Nat. Ecol. Evol.">
        <title>Megaphylogeny resolves global patterns of mushroom evolution.</title>
        <authorList>
            <person name="Varga T."/>
            <person name="Krizsan K."/>
            <person name="Foldi C."/>
            <person name="Dima B."/>
            <person name="Sanchez-Garcia M."/>
            <person name="Sanchez-Ramirez S."/>
            <person name="Szollosi G.J."/>
            <person name="Szarkandi J.G."/>
            <person name="Papp V."/>
            <person name="Albert L."/>
            <person name="Andreopoulos W."/>
            <person name="Angelini C."/>
            <person name="Antonin V."/>
            <person name="Barry K.W."/>
            <person name="Bougher N.L."/>
            <person name="Buchanan P."/>
            <person name="Buyck B."/>
            <person name="Bense V."/>
            <person name="Catcheside P."/>
            <person name="Chovatia M."/>
            <person name="Cooper J."/>
            <person name="Damon W."/>
            <person name="Desjardin D."/>
            <person name="Finy P."/>
            <person name="Geml J."/>
            <person name="Haridas S."/>
            <person name="Hughes K."/>
            <person name="Justo A."/>
            <person name="Karasinski D."/>
            <person name="Kautmanova I."/>
            <person name="Kiss B."/>
            <person name="Kocsube S."/>
            <person name="Kotiranta H."/>
            <person name="LaButti K.M."/>
            <person name="Lechner B.E."/>
            <person name="Liimatainen K."/>
            <person name="Lipzen A."/>
            <person name="Lukacs Z."/>
            <person name="Mihaltcheva S."/>
            <person name="Morgado L.N."/>
            <person name="Niskanen T."/>
            <person name="Noordeloos M.E."/>
            <person name="Ohm R.A."/>
            <person name="Ortiz-Santana B."/>
            <person name="Ovrebo C."/>
            <person name="Racz N."/>
            <person name="Riley R."/>
            <person name="Savchenko A."/>
            <person name="Shiryaev A."/>
            <person name="Soop K."/>
            <person name="Spirin V."/>
            <person name="Szebenyi C."/>
            <person name="Tomsovsky M."/>
            <person name="Tulloss R.E."/>
            <person name="Uehling J."/>
            <person name="Grigoriev I.V."/>
            <person name="Vagvolgyi C."/>
            <person name="Papp T."/>
            <person name="Martin F.M."/>
            <person name="Miettinen O."/>
            <person name="Hibbett D.S."/>
            <person name="Nagy L.G."/>
        </authorList>
    </citation>
    <scope>NUCLEOTIDE SEQUENCE [LARGE SCALE GENOMIC DNA]</scope>
    <source>
        <strain evidence="1 2">NL-1719</strain>
    </source>
</reference>
<gene>
    <name evidence="1" type="ORF">BDN72DRAFT_959086</name>
</gene>
<protein>
    <submittedName>
        <fullName evidence="1">Kinase-like protein</fullName>
    </submittedName>
</protein>
<evidence type="ECO:0000313" key="1">
    <source>
        <dbReference type="EMBL" id="TFK70066.1"/>
    </source>
</evidence>
<keyword evidence="2" id="KW-1185">Reference proteome</keyword>
<dbReference type="Proteomes" id="UP000308600">
    <property type="component" value="Unassembled WGS sequence"/>
</dbReference>
<dbReference type="EMBL" id="ML208319">
    <property type="protein sequence ID" value="TFK70066.1"/>
    <property type="molecule type" value="Genomic_DNA"/>
</dbReference>
<accession>A0ACD3AXI7</accession>